<dbReference type="Gene3D" id="2.160.20.10">
    <property type="entry name" value="Single-stranded right-handed beta-helix, Pectin lyase-like"/>
    <property type="match status" value="2"/>
</dbReference>
<keyword evidence="4" id="KW-1185">Reference proteome</keyword>
<dbReference type="OrthoDB" id="52286at2"/>
<dbReference type="CDD" id="cd23669">
    <property type="entry name" value="GH55_SacteLam55A-like"/>
    <property type="match status" value="1"/>
</dbReference>
<dbReference type="Pfam" id="PF12708">
    <property type="entry name" value="Pect-lyase_RHGA_epim"/>
    <property type="match status" value="1"/>
</dbReference>
<dbReference type="EMBL" id="CP034183">
    <property type="protein sequence ID" value="AZI42391.1"/>
    <property type="molecule type" value="Genomic_DNA"/>
</dbReference>
<protein>
    <submittedName>
        <fullName evidence="3">Adenylyl cyclase</fullName>
    </submittedName>
</protein>
<organism evidence="3 4">
    <name type="scientific">Deinococcus psychrotolerans</name>
    <dbReference type="NCBI Taxonomy" id="2489213"/>
    <lineage>
        <taxon>Bacteria</taxon>
        <taxon>Thermotogati</taxon>
        <taxon>Deinococcota</taxon>
        <taxon>Deinococci</taxon>
        <taxon>Deinococcales</taxon>
        <taxon>Deinococcaceae</taxon>
        <taxon>Deinococcus</taxon>
    </lineage>
</organism>
<sequence>MNERRTSSGVSFESGRRTARPAKALFIGLALALGACAQPGPGTDPKPENRELGENVKVFDPSMSTADIQAAVDAVKAQQLNAEFGNGRYALFFKPGTYGTPDKPLLIDVGYYTEVVGLGRTPNDVVINGHVNVYNRCLETGTDGNPSNCIALDNFWRSASNMTIKVAGGEGCQAATNFWAVSQAAPLRRMNVVGKFSLMDYCSAGPQYASGGFIADSRFSGTDAVVNGSQQQFYIRNSEVPGWSNGVWNQVFSGVTGAPTTNFGTLSSDGKTLGTYTTLLSTPVSREKPYLYLDSSGAYQVYVPATRQNTSGVSWGSGAESDGRSLPLTSFFIARPTDSAAAINAALSGGRNVLFTPGIYTVSQSIQITKANTVVLGLGLATLTTQNGAVPMRVADVDGVDIAGLTFDAGAVNSPTLLKIGTTSTGGSITNPVALHDVFFRIGGPHLGKASNSLEVNRSGTLLDHLWVWRADHGTGVGWDSNTADHGVIVNGNDVTATGLFVEHFQKEEVLWNGERGKTIFFQNEMPYDPPNQAAWKNGPALGYAAYKVADSVQNHEGWGMGSYIFMNVDPSVHASTAFSVPLSAGVKLHSLLTVQLNKGMGIIDHVVNQMGDPVTGDAATGKPAGTPSMVINFP</sequence>
<dbReference type="InterPro" id="IPR012334">
    <property type="entry name" value="Pectin_lyas_fold"/>
</dbReference>
<reference evidence="3 4" key="1">
    <citation type="submission" date="2018-11" db="EMBL/GenBank/DDBJ databases">
        <title>Deinococcus shelandsis sp. nov., isolated from South Shetland Islands soil of Antarctica.</title>
        <authorList>
            <person name="Tian J."/>
        </authorList>
    </citation>
    <scope>NUCLEOTIDE SEQUENCE [LARGE SCALE GENOMIC DNA]</scope>
    <source>
        <strain evidence="3 4">S14-83T</strain>
    </source>
</reference>
<dbReference type="RefSeq" id="WP_124868894.1">
    <property type="nucleotide sequence ID" value="NZ_CP034183.1"/>
</dbReference>
<dbReference type="Proteomes" id="UP000276417">
    <property type="component" value="Chromosome 1"/>
</dbReference>
<gene>
    <name evidence="3" type="ORF">EHF33_06190</name>
</gene>
<keyword evidence="1" id="KW-0732">Signal</keyword>
<dbReference type="InterPro" id="IPR024535">
    <property type="entry name" value="RHGA/B-epi-like_pectate_lyase"/>
</dbReference>
<feature type="signal peptide" evidence="1">
    <location>
        <begin position="1"/>
        <end position="37"/>
    </location>
</feature>
<proteinExistence type="predicted"/>
<feature type="domain" description="Rhamnogalacturonase A/B/Epimerase-like pectate lyase" evidence="2">
    <location>
        <begin position="65"/>
        <end position="247"/>
    </location>
</feature>
<feature type="chain" id="PRO_5018288938" evidence="1">
    <location>
        <begin position="38"/>
        <end position="635"/>
    </location>
</feature>
<evidence type="ECO:0000256" key="1">
    <source>
        <dbReference type="SAM" id="SignalP"/>
    </source>
</evidence>
<accession>A0A3G8YLC0</accession>
<dbReference type="InterPro" id="IPR011050">
    <property type="entry name" value="Pectin_lyase_fold/virulence"/>
</dbReference>
<evidence type="ECO:0000259" key="2">
    <source>
        <dbReference type="Pfam" id="PF12708"/>
    </source>
</evidence>
<name>A0A3G8YLC0_9DEIO</name>
<dbReference type="InterPro" id="IPR059186">
    <property type="entry name" value="SACTE_4363"/>
</dbReference>
<evidence type="ECO:0000313" key="4">
    <source>
        <dbReference type="Proteomes" id="UP000276417"/>
    </source>
</evidence>
<evidence type="ECO:0000313" key="3">
    <source>
        <dbReference type="EMBL" id="AZI42391.1"/>
    </source>
</evidence>
<dbReference type="AlphaFoldDB" id="A0A3G8YLC0"/>
<dbReference type="KEGG" id="dph:EHF33_06190"/>
<dbReference type="SUPFAM" id="SSF51126">
    <property type="entry name" value="Pectin lyase-like"/>
    <property type="match status" value="1"/>
</dbReference>